<dbReference type="Pfam" id="PF05257">
    <property type="entry name" value="CHAP"/>
    <property type="match status" value="1"/>
</dbReference>
<dbReference type="Gene3D" id="3.90.1720.10">
    <property type="entry name" value="endopeptidase domain like (from Nostoc punctiforme)"/>
    <property type="match status" value="1"/>
</dbReference>
<feature type="compositionally biased region" description="Polar residues" evidence="1">
    <location>
        <begin position="222"/>
        <end position="239"/>
    </location>
</feature>
<accession>A0A542SPN2</accession>
<dbReference type="PROSITE" id="PS50911">
    <property type="entry name" value="CHAP"/>
    <property type="match status" value="1"/>
</dbReference>
<reference evidence="3 4" key="1">
    <citation type="submission" date="2019-06" db="EMBL/GenBank/DDBJ databases">
        <title>Sequencing the genomes of 1000 actinobacteria strains.</title>
        <authorList>
            <person name="Klenk H.-P."/>
        </authorList>
    </citation>
    <scope>NUCLEOTIDE SEQUENCE [LARGE SCALE GENOMIC DNA]</scope>
    <source>
        <strain evidence="3 4">DSM 10596</strain>
    </source>
</reference>
<evidence type="ECO:0000313" key="4">
    <source>
        <dbReference type="Proteomes" id="UP000316181"/>
    </source>
</evidence>
<feature type="domain" description="Peptidase C51" evidence="2">
    <location>
        <begin position="29"/>
        <end position="159"/>
    </location>
</feature>
<dbReference type="InterPro" id="IPR007921">
    <property type="entry name" value="CHAP_dom"/>
</dbReference>
<feature type="region of interest" description="Disordered" evidence="1">
    <location>
        <begin position="222"/>
        <end position="243"/>
    </location>
</feature>
<dbReference type="AlphaFoldDB" id="A0A542SPN2"/>
<dbReference type="EMBL" id="VFNV01000001">
    <property type="protein sequence ID" value="TQK76581.1"/>
    <property type="molecule type" value="Genomic_DNA"/>
</dbReference>
<evidence type="ECO:0000313" key="3">
    <source>
        <dbReference type="EMBL" id="TQK76581.1"/>
    </source>
</evidence>
<evidence type="ECO:0000259" key="2">
    <source>
        <dbReference type="PROSITE" id="PS50911"/>
    </source>
</evidence>
<evidence type="ECO:0000256" key="1">
    <source>
        <dbReference type="SAM" id="MobiDB-lite"/>
    </source>
</evidence>
<sequence>MLLPGLATTAPAQAANYEVLCTGYDGCVAAGYPDHGYKQARSSMYWNMFSGHNCTNYAAYKVIRDGGPATRPWTGGGNATYWGTSVPQLVDQAPAVGAIAWWLGGAGGMGSAGHVAYVERVVSNDEVIISEDNWSGDFHWKRIKRASSVWPSGFLHFTADAAGNPTGALDAATSPVRGQIRVTGWAVDPDSAGAAVGIRVVVGAPAGGAGVIADESSVAATPNANGAQGSSTNPSSPSGIASGADATGAISSTVGFDITVDTQTGGKLPVYVYAQNVAGTLGRAVLLGGRTVKVTKPLAIKAGTVALTGKTRVGATVKAAVADWPEGVVLDYQWRREGKTIKGATTRKYLAQPDDKGKRLSVVVVASRPGYKTATKKSVATAVVMPGKLASTTPKIKGKAAVGAKLTVKTGAWTPDVTFKYQWYRGGKKIAGATKATYKVKKRDRGATIAVRIAGKKKGYVTAKVWAKVKRVHKS</sequence>
<dbReference type="RefSeq" id="WP_170207900.1">
    <property type="nucleotide sequence ID" value="NZ_BAAATB010000002.1"/>
</dbReference>
<dbReference type="Proteomes" id="UP000316181">
    <property type="component" value="Unassembled WGS sequence"/>
</dbReference>
<proteinExistence type="predicted"/>
<comment type="caution">
    <text evidence="3">The sequence shown here is derived from an EMBL/GenBank/DDBJ whole genome shotgun (WGS) entry which is preliminary data.</text>
</comment>
<dbReference type="SUPFAM" id="SSF54001">
    <property type="entry name" value="Cysteine proteinases"/>
    <property type="match status" value="1"/>
</dbReference>
<name>A0A542SPN2_9MICO</name>
<keyword evidence="4" id="KW-1185">Reference proteome</keyword>
<protein>
    <submittedName>
        <fullName evidence="3">CHAP domain-containing protein</fullName>
    </submittedName>
</protein>
<organism evidence="3 4">
    <name type="scientific">Rarobacter incanus</name>
    <dbReference type="NCBI Taxonomy" id="153494"/>
    <lineage>
        <taxon>Bacteria</taxon>
        <taxon>Bacillati</taxon>
        <taxon>Actinomycetota</taxon>
        <taxon>Actinomycetes</taxon>
        <taxon>Micrococcales</taxon>
        <taxon>Rarobacteraceae</taxon>
        <taxon>Rarobacter</taxon>
    </lineage>
</organism>
<dbReference type="Gene3D" id="2.60.40.2700">
    <property type="match status" value="2"/>
</dbReference>
<dbReference type="InterPro" id="IPR038765">
    <property type="entry name" value="Papain-like_cys_pep_sf"/>
</dbReference>
<gene>
    <name evidence="3" type="ORF">FB389_1265</name>
</gene>